<sequence length="112" mass="12945">MKKKGFVFYASYYEAIQTLSVKNKLLAYEAITRYALYQDVMPNLPSRVLAILMVAMPTIDSNFEKYNKKVAKTQKGMSEFDEITNKKVDLPLKEEVPSSMQGYDELREDDDN</sequence>
<dbReference type="AlphaFoldDB" id="A0A413EW91"/>
<evidence type="ECO:0000259" key="1">
    <source>
        <dbReference type="Pfam" id="PF19808"/>
    </source>
</evidence>
<feature type="domain" description="DUF6291" evidence="1">
    <location>
        <begin position="6"/>
        <end position="75"/>
    </location>
</feature>
<dbReference type="Pfam" id="PF19808">
    <property type="entry name" value="DUF6291"/>
    <property type="match status" value="1"/>
</dbReference>
<comment type="caution">
    <text evidence="2">The sequence shown here is derived from an EMBL/GenBank/DDBJ whole genome shotgun (WGS) entry which is preliminary data.</text>
</comment>
<dbReference type="InterPro" id="IPR046258">
    <property type="entry name" value="DUF6291"/>
</dbReference>
<name>A0A413EW91_BACOV</name>
<reference evidence="2 3" key="1">
    <citation type="submission" date="2018-08" db="EMBL/GenBank/DDBJ databases">
        <title>A genome reference for cultivated species of the human gut microbiota.</title>
        <authorList>
            <person name="Zou Y."/>
            <person name="Xue W."/>
            <person name="Luo G."/>
        </authorList>
    </citation>
    <scope>NUCLEOTIDE SEQUENCE [LARGE SCALE GENOMIC DNA]</scope>
    <source>
        <strain evidence="2 3">AF04-46</strain>
    </source>
</reference>
<organism evidence="2 3">
    <name type="scientific">Bacteroides ovatus</name>
    <dbReference type="NCBI Taxonomy" id="28116"/>
    <lineage>
        <taxon>Bacteria</taxon>
        <taxon>Pseudomonadati</taxon>
        <taxon>Bacteroidota</taxon>
        <taxon>Bacteroidia</taxon>
        <taxon>Bacteroidales</taxon>
        <taxon>Bacteroidaceae</taxon>
        <taxon>Bacteroides</taxon>
    </lineage>
</organism>
<proteinExistence type="predicted"/>
<dbReference type="EMBL" id="QSBI01000004">
    <property type="protein sequence ID" value="RGX12122.1"/>
    <property type="molecule type" value="Genomic_DNA"/>
</dbReference>
<protein>
    <recommendedName>
        <fullName evidence="1">DUF6291 domain-containing protein</fullName>
    </recommendedName>
</protein>
<gene>
    <name evidence="2" type="ORF">DWV35_05295</name>
</gene>
<evidence type="ECO:0000313" key="2">
    <source>
        <dbReference type="EMBL" id="RGX12122.1"/>
    </source>
</evidence>
<evidence type="ECO:0000313" key="3">
    <source>
        <dbReference type="Proteomes" id="UP000286031"/>
    </source>
</evidence>
<accession>A0A413EW91</accession>
<dbReference type="Proteomes" id="UP000286031">
    <property type="component" value="Unassembled WGS sequence"/>
</dbReference>
<dbReference type="RefSeq" id="WP_117934455.1">
    <property type="nucleotide sequence ID" value="NZ_JAQCPI010000012.1"/>
</dbReference>